<reference evidence="6 7" key="1">
    <citation type="submission" date="2019-01" db="EMBL/GenBank/DDBJ databases">
        <title>Nuclear Genome Assembly of the Microalgal Biofuel strain Nannochloropsis salina CCMP1776.</title>
        <authorList>
            <person name="Hovde B."/>
        </authorList>
    </citation>
    <scope>NUCLEOTIDE SEQUENCE [LARGE SCALE GENOMIC DNA]</scope>
    <source>
        <strain evidence="6 7">CCMP1776</strain>
    </source>
</reference>
<dbReference type="GO" id="GO:0005634">
    <property type="term" value="C:nucleus"/>
    <property type="evidence" value="ECO:0007669"/>
    <property type="project" value="UniProtKB-SubCell"/>
</dbReference>
<dbReference type="InterPro" id="IPR001232">
    <property type="entry name" value="SKP1-like"/>
</dbReference>
<dbReference type="AlphaFoldDB" id="A0A4D9CPJ3"/>
<dbReference type="PANTHER" id="PTHR20648">
    <property type="entry name" value="ELONGIN-C"/>
    <property type="match status" value="1"/>
</dbReference>
<sequence length="99" mass="11260">MEDDASKYVKLISAEGHEFIVDRKCACVSKTIEAMLAGNFAESKGEINFPEISTNILEKVIQYLYYKVRYTNSPQKVPDFKMEPEIALELLMAANFLDC</sequence>
<evidence type="ECO:0000256" key="1">
    <source>
        <dbReference type="ARBA" id="ARBA00004123"/>
    </source>
</evidence>
<feature type="domain" description="SKP1 component POZ" evidence="5">
    <location>
        <begin position="8"/>
        <end position="67"/>
    </location>
</feature>
<dbReference type="InterPro" id="IPR016073">
    <property type="entry name" value="Skp1_comp_POZ"/>
</dbReference>
<evidence type="ECO:0000256" key="4">
    <source>
        <dbReference type="ARBA" id="ARBA00023242"/>
    </source>
</evidence>
<dbReference type="SMART" id="SM00512">
    <property type="entry name" value="Skp1"/>
    <property type="match status" value="1"/>
</dbReference>
<dbReference type="EMBL" id="SDOX01000159">
    <property type="protein sequence ID" value="TFJ80656.1"/>
    <property type="molecule type" value="Genomic_DNA"/>
</dbReference>
<dbReference type="CDD" id="cd18321">
    <property type="entry name" value="BTB_POZ_EloC"/>
    <property type="match status" value="1"/>
</dbReference>
<dbReference type="Proteomes" id="UP000355283">
    <property type="component" value="Unassembled WGS sequence"/>
</dbReference>
<dbReference type="OrthoDB" id="249087at2759"/>
<dbReference type="SUPFAM" id="SSF54695">
    <property type="entry name" value="POZ domain"/>
    <property type="match status" value="1"/>
</dbReference>
<dbReference type="InterPro" id="IPR039948">
    <property type="entry name" value="ELC1"/>
</dbReference>
<keyword evidence="4" id="KW-0539">Nucleus</keyword>
<evidence type="ECO:0000313" key="6">
    <source>
        <dbReference type="EMBL" id="TFJ80656.1"/>
    </source>
</evidence>
<gene>
    <name evidence="6" type="ORF">NSK_008082</name>
</gene>
<name>A0A4D9CPJ3_9STRA</name>
<protein>
    <recommendedName>
        <fullName evidence="3">Elongin-C</fullName>
    </recommendedName>
</protein>
<dbReference type="FunFam" id="3.30.710.10:FF:000035">
    <property type="entry name" value="Elongin C transcription elongation factor"/>
    <property type="match status" value="1"/>
</dbReference>
<accession>A0A4D9CPJ3</accession>
<dbReference type="Gene3D" id="3.30.710.10">
    <property type="entry name" value="Potassium Channel Kv1.1, Chain A"/>
    <property type="match status" value="1"/>
</dbReference>
<comment type="subcellular location">
    <subcellularLocation>
        <location evidence="1">Nucleus</location>
    </subcellularLocation>
</comment>
<dbReference type="InterPro" id="IPR011333">
    <property type="entry name" value="SKP1/BTB/POZ_sf"/>
</dbReference>
<dbReference type="GO" id="GO:0006511">
    <property type="term" value="P:ubiquitin-dependent protein catabolic process"/>
    <property type="evidence" value="ECO:0007669"/>
    <property type="project" value="InterPro"/>
</dbReference>
<dbReference type="Pfam" id="PF03931">
    <property type="entry name" value="Skp1_POZ"/>
    <property type="match status" value="1"/>
</dbReference>
<evidence type="ECO:0000256" key="2">
    <source>
        <dbReference type="ARBA" id="ARBA00009993"/>
    </source>
</evidence>
<evidence type="ECO:0000259" key="5">
    <source>
        <dbReference type="Pfam" id="PF03931"/>
    </source>
</evidence>
<organism evidence="6 7">
    <name type="scientific">Nannochloropsis salina CCMP1776</name>
    <dbReference type="NCBI Taxonomy" id="1027361"/>
    <lineage>
        <taxon>Eukaryota</taxon>
        <taxon>Sar</taxon>
        <taxon>Stramenopiles</taxon>
        <taxon>Ochrophyta</taxon>
        <taxon>Eustigmatophyceae</taxon>
        <taxon>Eustigmatales</taxon>
        <taxon>Monodopsidaceae</taxon>
        <taxon>Microchloropsis</taxon>
        <taxon>Microchloropsis salina</taxon>
    </lineage>
</organism>
<keyword evidence="7" id="KW-1185">Reference proteome</keyword>
<proteinExistence type="inferred from homology"/>
<evidence type="ECO:0000313" key="7">
    <source>
        <dbReference type="Proteomes" id="UP000355283"/>
    </source>
</evidence>
<comment type="caution">
    <text evidence="6">The sequence shown here is derived from an EMBL/GenBank/DDBJ whole genome shotgun (WGS) entry which is preliminary data.</text>
</comment>
<evidence type="ECO:0000256" key="3">
    <source>
        <dbReference type="ARBA" id="ARBA00021347"/>
    </source>
</evidence>
<comment type="similarity">
    <text evidence="2">Belongs to the SKP1 family.</text>
</comment>